<comment type="catalytic activity">
    <reaction evidence="1">
        <text>(4aS,6R)-4a-hydroxy-L-erythro-5,6,7,8-tetrahydrobiopterin = (6R)-L-erythro-6,7-dihydrobiopterin + H2O</text>
        <dbReference type="Rhea" id="RHEA:11920"/>
        <dbReference type="ChEBI" id="CHEBI:15377"/>
        <dbReference type="ChEBI" id="CHEBI:15642"/>
        <dbReference type="ChEBI" id="CHEBI:43120"/>
        <dbReference type="EC" id="4.2.1.96"/>
    </reaction>
</comment>
<dbReference type="Pfam" id="PF01329">
    <property type="entry name" value="Pterin_4a"/>
    <property type="match status" value="1"/>
</dbReference>
<sequence length="223" mass="24296">MSDPKQKLTAEEVRKAGLDDWRQVLGTLQARFDTRDFATGLALVDRIGAAAEEMDHHPDITLTYPMVKVTLSSHDVGGITSRDIELGRQISAFAAEAGVVANTSGLTQVEWGLDTPDDGSEVVEFWAALTGAKVDDGEVSDPTRQAPAIWFQERAPAYERGPDDVEQRWHPDVWVAHDEAQARIDAALAAGGSMVDDSHAPSYWVLADRQGNRACICTPEQRG</sequence>
<protein>
    <recommendedName>
        <fullName evidence="4">Putative pterin-4-alpha-carbinolamine dehydratase</fullName>
        <ecNumber evidence="3">4.2.1.96</ecNumber>
    </recommendedName>
</protein>
<proteinExistence type="inferred from homology"/>
<evidence type="ECO:0000256" key="2">
    <source>
        <dbReference type="ARBA" id="ARBA00006472"/>
    </source>
</evidence>
<dbReference type="Pfam" id="PF18029">
    <property type="entry name" value="Glyoxalase_6"/>
    <property type="match status" value="1"/>
</dbReference>
<evidence type="ECO:0000313" key="8">
    <source>
        <dbReference type="Proteomes" id="UP000246018"/>
    </source>
</evidence>
<dbReference type="CDD" id="cd00488">
    <property type="entry name" value="PCD_DCoH"/>
    <property type="match status" value="1"/>
</dbReference>
<dbReference type="EC" id="4.2.1.96" evidence="3"/>
<dbReference type="PANTHER" id="PTHR12599:SF0">
    <property type="entry name" value="PTERIN-4-ALPHA-CARBINOLAMINE DEHYDRATASE"/>
    <property type="match status" value="1"/>
</dbReference>
<dbReference type="GO" id="GO:0008124">
    <property type="term" value="F:4-alpha-hydroxytetrahydrobiopterin dehydratase activity"/>
    <property type="evidence" value="ECO:0007669"/>
    <property type="project" value="UniProtKB-EC"/>
</dbReference>
<dbReference type="EMBL" id="QDGZ01000008">
    <property type="protein sequence ID" value="PVG81484.1"/>
    <property type="molecule type" value="Genomic_DNA"/>
</dbReference>
<dbReference type="SUPFAM" id="SSF55248">
    <property type="entry name" value="PCD-like"/>
    <property type="match status" value="1"/>
</dbReference>
<evidence type="ECO:0000313" key="7">
    <source>
        <dbReference type="EMBL" id="PVG81484.1"/>
    </source>
</evidence>
<dbReference type="Gene3D" id="3.10.180.10">
    <property type="entry name" value="2,3-Dihydroxybiphenyl 1,2-Dioxygenase, domain 1"/>
    <property type="match status" value="1"/>
</dbReference>
<dbReference type="PANTHER" id="PTHR12599">
    <property type="entry name" value="PTERIN-4-ALPHA-CARBINOLAMINE DEHYDRATASE"/>
    <property type="match status" value="1"/>
</dbReference>
<dbReference type="OrthoDB" id="15077at2"/>
<keyword evidence="5" id="KW-0456">Lyase</keyword>
<dbReference type="InterPro" id="IPR029068">
    <property type="entry name" value="Glyas_Bleomycin-R_OHBP_Dase"/>
</dbReference>
<organism evidence="7 8">
    <name type="scientific">Nocardioides gansuensis</name>
    <dbReference type="NCBI Taxonomy" id="2138300"/>
    <lineage>
        <taxon>Bacteria</taxon>
        <taxon>Bacillati</taxon>
        <taxon>Actinomycetota</taxon>
        <taxon>Actinomycetes</taxon>
        <taxon>Propionibacteriales</taxon>
        <taxon>Nocardioidaceae</taxon>
        <taxon>Nocardioides</taxon>
    </lineage>
</organism>
<dbReference type="AlphaFoldDB" id="A0A2T8F6Y7"/>
<feature type="domain" description="Glyoxalase-like" evidence="6">
    <location>
        <begin position="117"/>
        <end position="217"/>
    </location>
</feature>
<dbReference type="InterPro" id="IPR001533">
    <property type="entry name" value="Pterin_deHydtase"/>
</dbReference>
<dbReference type="Gene3D" id="3.30.1360.20">
    <property type="entry name" value="Transcriptional coactivator/pterin dehydratase"/>
    <property type="match status" value="1"/>
</dbReference>
<evidence type="ECO:0000259" key="6">
    <source>
        <dbReference type="Pfam" id="PF18029"/>
    </source>
</evidence>
<comment type="caution">
    <text evidence="7">The sequence shown here is derived from an EMBL/GenBank/DDBJ whole genome shotgun (WGS) entry which is preliminary data.</text>
</comment>
<dbReference type="Proteomes" id="UP000246018">
    <property type="component" value="Unassembled WGS sequence"/>
</dbReference>
<reference evidence="7 8" key="1">
    <citation type="submission" date="2018-04" db="EMBL/GenBank/DDBJ databases">
        <title>Genome of Nocardioides gansuensis WSJ-1.</title>
        <authorList>
            <person name="Wu S."/>
            <person name="Wang G."/>
        </authorList>
    </citation>
    <scope>NUCLEOTIDE SEQUENCE [LARGE SCALE GENOMIC DNA]</scope>
    <source>
        <strain evidence="7 8">WSJ-1</strain>
    </source>
</reference>
<dbReference type="InterPro" id="IPR041581">
    <property type="entry name" value="Glyoxalase_6"/>
</dbReference>
<evidence type="ECO:0000256" key="5">
    <source>
        <dbReference type="ARBA" id="ARBA00023239"/>
    </source>
</evidence>
<dbReference type="InterPro" id="IPR036428">
    <property type="entry name" value="PCD_sf"/>
</dbReference>
<evidence type="ECO:0000256" key="1">
    <source>
        <dbReference type="ARBA" id="ARBA00001554"/>
    </source>
</evidence>
<evidence type="ECO:0000256" key="4">
    <source>
        <dbReference type="ARBA" id="ARBA00021735"/>
    </source>
</evidence>
<name>A0A2T8F6Y7_9ACTN</name>
<dbReference type="GO" id="GO:0006729">
    <property type="term" value="P:tetrahydrobiopterin biosynthetic process"/>
    <property type="evidence" value="ECO:0007669"/>
    <property type="project" value="InterPro"/>
</dbReference>
<keyword evidence="8" id="KW-1185">Reference proteome</keyword>
<gene>
    <name evidence="7" type="ORF">DDE18_18195</name>
</gene>
<comment type="similarity">
    <text evidence="2">Belongs to the pterin-4-alpha-carbinolamine dehydratase family.</text>
</comment>
<dbReference type="RefSeq" id="WP_116573766.1">
    <property type="nucleotide sequence ID" value="NZ_QDGZ01000008.1"/>
</dbReference>
<accession>A0A2T8F6Y7</accession>
<evidence type="ECO:0000256" key="3">
    <source>
        <dbReference type="ARBA" id="ARBA00013252"/>
    </source>
</evidence>